<dbReference type="PANTHER" id="PTHR11040">
    <property type="entry name" value="ZINC/IRON TRANSPORTER"/>
    <property type="match status" value="1"/>
</dbReference>
<dbReference type="STRING" id="264951.A0A443HXN4"/>
<feature type="transmembrane region" description="Helical" evidence="6">
    <location>
        <begin position="393"/>
        <end position="416"/>
    </location>
</feature>
<dbReference type="GO" id="GO:0016020">
    <property type="term" value="C:membrane"/>
    <property type="evidence" value="ECO:0007669"/>
    <property type="project" value="UniProtKB-SubCell"/>
</dbReference>
<keyword evidence="2 6" id="KW-0812">Transmembrane</keyword>
<feature type="transmembrane region" description="Helical" evidence="6">
    <location>
        <begin position="12"/>
        <end position="33"/>
    </location>
</feature>
<feature type="compositionally biased region" description="Polar residues" evidence="5">
    <location>
        <begin position="302"/>
        <end position="323"/>
    </location>
</feature>
<keyword evidence="3 6" id="KW-1133">Transmembrane helix</keyword>
<feature type="transmembrane region" description="Helical" evidence="6">
    <location>
        <begin position="356"/>
        <end position="373"/>
    </location>
</feature>
<evidence type="ECO:0000256" key="4">
    <source>
        <dbReference type="ARBA" id="ARBA00023136"/>
    </source>
</evidence>
<feature type="region of interest" description="Disordered" evidence="5">
    <location>
        <begin position="146"/>
        <end position="194"/>
    </location>
</feature>
<dbReference type="Pfam" id="PF02535">
    <property type="entry name" value="Zip"/>
    <property type="match status" value="1"/>
</dbReference>
<organism evidence="7 8">
    <name type="scientific">Byssochlamys spectabilis</name>
    <name type="common">Paecilomyces variotii</name>
    <dbReference type="NCBI Taxonomy" id="264951"/>
    <lineage>
        <taxon>Eukaryota</taxon>
        <taxon>Fungi</taxon>
        <taxon>Dikarya</taxon>
        <taxon>Ascomycota</taxon>
        <taxon>Pezizomycotina</taxon>
        <taxon>Eurotiomycetes</taxon>
        <taxon>Eurotiomycetidae</taxon>
        <taxon>Eurotiales</taxon>
        <taxon>Thermoascaceae</taxon>
        <taxon>Paecilomyces</taxon>
    </lineage>
</organism>
<protein>
    <submittedName>
        <fullName evidence="7">Putative ZIP metal ion transporter</fullName>
    </submittedName>
</protein>
<dbReference type="PANTHER" id="PTHR11040:SF210">
    <property type="entry name" value="ZINC-REGULATED TRANSPORTER 3"/>
    <property type="match status" value="1"/>
</dbReference>
<dbReference type="VEuPathDB" id="FungiDB:C8Q69DRAFT_505491"/>
<keyword evidence="8" id="KW-1185">Reference proteome</keyword>
<gene>
    <name evidence="7" type="ORF">C8Q69DRAFT_505491</name>
</gene>
<dbReference type="RefSeq" id="XP_028486247.1">
    <property type="nucleotide sequence ID" value="XM_028632712.1"/>
</dbReference>
<evidence type="ECO:0000256" key="6">
    <source>
        <dbReference type="SAM" id="Phobius"/>
    </source>
</evidence>
<feature type="transmembrane region" description="Helical" evidence="6">
    <location>
        <begin position="498"/>
        <end position="516"/>
    </location>
</feature>
<reference evidence="7 8" key="1">
    <citation type="journal article" date="2018" name="Front. Microbiol.">
        <title>Genomic and genetic insights into a cosmopolitan fungus, Paecilomyces variotii (Eurotiales).</title>
        <authorList>
            <person name="Urquhart A.S."/>
            <person name="Mondo S.J."/>
            <person name="Makela M.R."/>
            <person name="Hane J.K."/>
            <person name="Wiebenga A."/>
            <person name="He G."/>
            <person name="Mihaltcheva S."/>
            <person name="Pangilinan J."/>
            <person name="Lipzen A."/>
            <person name="Barry K."/>
            <person name="de Vries R.P."/>
            <person name="Grigoriev I.V."/>
            <person name="Idnurm A."/>
        </authorList>
    </citation>
    <scope>NUCLEOTIDE SEQUENCE [LARGE SCALE GENOMIC DNA]</scope>
    <source>
        <strain evidence="7 8">CBS 101075</strain>
    </source>
</reference>
<dbReference type="EMBL" id="RCNU01000003">
    <property type="protein sequence ID" value="RWQ96602.1"/>
    <property type="molecule type" value="Genomic_DNA"/>
</dbReference>
<sequence>MAASNDTRGWIMSAVSGAACILGSSIICVDLIVRKCSSRKDFDITSNNAFLAASMSLSAGVLLMSSLYSMLPTSKNHLTRAGFSPAASAYILIALFLAGVIVIRIVSAFLHRHIPSSIVDCEHTHNPDPEAGDHQAEEVRNVKTDPVPTISTFDGSTERTPLLQRPKPQSSISTPPMMERGSEDSVADNELGKQSLRRRWQRQLAHLLGGTKRYCDENGPCYGVSQKCGSECTKVIRRVPSQEASHLPGSLQGHVHVPAGQLESEITPGTPHMPQTLCHIPDGSLTASSDMDAGAGDGDCFTTRSTIPSVRSARPISTRSNSKPGPEEPDLVTPLLDQHGHHLHAGQHHHHVPQNAFLSIGLQTSLAIALHKLPEGFITYATNHASPTLGLTVFIALFIHNITEGFAMALPLYLALNSRWKAILWSCLLGGVSQPAGAGLAALWIWGYRKAGGGGDGTASGTSWGVYGGMFAATAGVMTSVGLQLFSEGLGLTHNRNMCIGFAIAGMGVLGVSFALTA</sequence>
<comment type="caution">
    <text evidence="7">The sequence shown here is derived from an EMBL/GenBank/DDBJ whole genome shotgun (WGS) entry which is preliminary data.</text>
</comment>
<feature type="region of interest" description="Disordered" evidence="5">
    <location>
        <begin position="266"/>
        <end position="334"/>
    </location>
</feature>
<feature type="transmembrane region" description="Helical" evidence="6">
    <location>
        <begin position="45"/>
        <end position="68"/>
    </location>
</feature>
<dbReference type="InterPro" id="IPR003689">
    <property type="entry name" value="ZIP"/>
</dbReference>
<evidence type="ECO:0000256" key="1">
    <source>
        <dbReference type="ARBA" id="ARBA00004141"/>
    </source>
</evidence>
<dbReference type="GO" id="GO:0005385">
    <property type="term" value="F:zinc ion transmembrane transporter activity"/>
    <property type="evidence" value="ECO:0007669"/>
    <property type="project" value="TreeGrafter"/>
</dbReference>
<dbReference type="GeneID" id="39601989"/>
<comment type="subcellular location">
    <subcellularLocation>
        <location evidence="1">Membrane</location>
        <topology evidence="1">Multi-pass membrane protein</topology>
    </subcellularLocation>
</comment>
<accession>A0A443HXN4</accession>
<name>A0A443HXN4_BYSSP</name>
<evidence type="ECO:0000256" key="3">
    <source>
        <dbReference type="ARBA" id="ARBA00022989"/>
    </source>
</evidence>
<dbReference type="Proteomes" id="UP000283841">
    <property type="component" value="Unassembled WGS sequence"/>
</dbReference>
<feature type="transmembrane region" description="Helical" evidence="6">
    <location>
        <begin position="423"/>
        <end position="446"/>
    </location>
</feature>
<feature type="transmembrane region" description="Helical" evidence="6">
    <location>
        <begin position="88"/>
        <end position="110"/>
    </location>
</feature>
<evidence type="ECO:0000256" key="2">
    <source>
        <dbReference type="ARBA" id="ARBA00022692"/>
    </source>
</evidence>
<keyword evidence="4 6" id="KW-0472">Membrane</keyword>
<feature type="transmembrane region" description="Helical" evidence="6">
    <location>
        <begin position="466"/>
        <end position="486"/>
    </location>
</feature>
<dbReference type="AlphaFoldDB" id="A0A443HXN4"/>
<evidence type="ECO:0000313" key="7">
    <source>
        <dbReference type="EMBL" id="RWQ96602.1"/>
    </source>
</evidence>
<evidence type="ECO:0000313" key="8">
    <source>
        <dbReference type="Proteomes" id="UP000283841"/>
    </source>
</evidence>
<proteinExistence type="predicted"/>
<feature type="compositionally biased region" description="Polar residues" evidence="5">
    <location>
        <begin position="149"/>
        <end position="159"/>
    </location>
</feature>
<evidence type="ECO:0000256" key="5">
    <source>
        <dbReference type="SAM" id="MobiDB-lite"/>
    </source>
</evidence>